<keyword evidence="4" id="KW-1185">Reference proteome</keyword>
<evidence type="ECO:0000313" key="4">
    <source>
        <dbReference type="Proteomes" id="UP000054047"/>
    </source>
</evidence>
<dbReference type="AlphaFoldDB" id="A0A0C2DRX5"/>
<dbReference type="InterPro" id="IPR000718">
    <property type="entry name" value="Peptidase_M13"/>
</dbReference>
<dbReference type="MEROPS" id="M13.013"/>
<dbReference type="PROSITE" id="PS51885">
    <property type="entry name" value="NEPRILYSIN"/>
    <property type="match status" value="1"/>
</dbReference>
<dbReference type="OrthoDB" id="6475849at2759"/>
<dbReference type="Gene3D" id="3.40.390.10">
    <property type="entry name" value="Collagenase (Catalytic Domain)"/>
    <property type="match status" value="1"/>
</dbReference>
<protein>
    <recommendedName>
        <fullName evidence="2">Peptidase M13 N-terminal domain-containing protein</fullName>
    </recommendedName>
</protein>
<evidence type="ECO:0000256" key="1">
    <source>
        <dbReference type="ARBA" id="ARBA00007357"/>
    </source>
</evidence>
<dbReference type="SUPFAM" id="SSF55486">
    <property type="entry name" value="Metalloproteases ('zincins'), catalytic domain"/>
    <property type="match status" value="1"/>
</dbReference>
<evidence type="ECO:0000313" key="3">
    <source>
        <dbReference type="EMBL" id="KIH65517.1"/>
    </source>
</evidence>
<dbReference type="EMBL" id="KN727514">
    <property type="protein sequence ID" value="KIH65517.1"/>
    <property type="molecule type" value="Genomic_DNA"/>
</dbReference>
<gene>
    <name evidence="3" type="ORF">ANCDUO_04160</name>
</gene>
<dbReference type="GO" id="GO:0004222">
    <property type="term" value="F:metalloendopeptidase activity"/>
    <property type="evidence" value="ECO:0007669"/>
    <property type="project" value="InterPro"/>
</dbReference>
<accession>A0A0C2DRX5</accession>
<proteinExistence type="inferred from homology"/>
<dbReference type="PANTHER" id="PTHR11733">
    <property type="entry name" value="ZINC METALLOPROTEASE FAMILY M13 NEPRILYSIN-RELATED"/>
    <property type="match status" value="1"/>
</dbReference>
<organism evidence="3 4">
    <name type="scientific">Ancylostoma duodenale</name>
    <dbReference type="NCBI Taxonomy" id="51022"/>
    <lineage>
        <taxon>Eukaryota</taxon>
        <taxon>Metazoa</taxon>
        <taxon>Ecdysozoa</taxon>
        <taxon>Nematoda</taxon>
        <taxon>Chromadorea</taxon>
        <taxon>Rhabditida</taxon>
        <taxon>Rhabditina</taxon>
        <taxon>Rhabditomorpha</taxon>
        <taxon>Strongyloidea</taxon>
        <taxon>Ancylostomatidae</taxon>
        <taxon>Ancylostomatinae</taxon>
        <taxon>Ancylostoma</taxon>
    </lineage>
</organism>
<name>A0A0C2DRX5_9BILA</name>
<dbReference type="PANTHER" id="PTHR11733:SF237">
    <property type="entry name" value="NEPRILYSIN-LIKE 4"/>
    <property type="match status" value="1"/>
</dbReference>
<feature type="domain" description="Peptidase M13 N-terminal" evidence="2">
    <location>
        <begin position="36"/>
        <end position="84"/>
    </location>
</feature>
<evidence type="ECO:0000259" key="2">
    <source>
        <dbReference type="Pfam" id="PF05649"/>
    </source>
</evidence>
<dbReference type="InterPro" id="IPR024079">
    <property type="entry name" value="MetalloPept_cat_dom_sf"/>
</dbReference>
<comment type="similarity">
    <text evidence="1">Belongs to the peptidase M13 family.</text>
</comment>
<dbReference type="Pfam" id="PF05649">
    <property type="entry name" value="Peptidase_M13_N"/>
    <property type="match status" value="1"/>
</dbReference>
<dbReference type="Proteomes" id="UP000054047">
    <property type="component" value="Unassembled WGS sequence"/>
</dbReference>
<reference evidence="3 4" key="1">
    <citation type="submission" date="2013-12" db="EMBL/GenBank/DDBJ databases">
        <title>Draft genome of the parsitic nematode Ancylostoma duodenale.</title>
        <authorList>
            <person name="Mitreva M."/>
        </authorList>
    </citation>
    <scope>NUCLEOTIDE SEQUENCE [LARGE SCALE GENOMIC DNA]</scope>
    <source>
        <strain evidence="3 4">Zhejiang</strain>
    </source>
</reference>
<sequence length="167" mass="19470">MMYAAGAVYVRKAFNQVLLCVRCSAQLSNSEWKIQASKNVTQEMISDLQEAFREMVLMSNWMDTKTKASALDKANHMLRQIAYPDFILNDKKLDDYYSGFTVQASDSYSEMVGNLSRWDLEYRFKRLIKPVDRNEFEFNSAIERRLLDLEFGIRLSIIHINVAENCK</sequence>
<dbReference type="GO" id="GO:0005886">
    <property type="term" value="C:plasma membrane"/>
    <property type="evidence" value="ECO:0007669"/>
    <property type="project" value="TreeGrafter"/>
</dbReference>
<dbReference type="GO" id="GO:0016485">
    <property type="term" value="P:protein processing"/>
    <property type="evidence" value="ECO:0007669"/>
    <property type="project" value="TreeGrafter"/>
</dbReference>
<dbReference type="InterPro" id="IPR008753">
    <property type="entry name" value="Peptidase_M13_N"/>
</dbReference>